<gene>
    <name evidence="1" type="ORF">GO493_00575</name>
</gene>
<reference evidence="1 2" key="1">
    <citation type="submission" date="2019-12" db="EMBL/GenBank/DDBJ databases">
        <title>Chitinophaga sp. strain ysch24 (GDMCC 1.1355), whole genome shotgun sequence.</title>
        <authorList>
            <person name="Zhang X."/>
        </authorList>
    </citation>
    <scope>NUCLEOTIDE SEQUENCE [LARGE SCALE GENOMIC DNA]</scope>
    <source>
        <strain evidence="2">ysch24</strain>
    </source>
</reference>
<evidence type="ECO:0000313" key="1">
    <source>
        <dbReference type="EMBL" id="MVT06735.1"/>
    </source>
</evidence>
<name>A0A7K1TY88_9BACT</name>
<sequence>MPEDVINLLNYLFSEILDGRNTTVSHGVEQALDRKPKDFSAYVKEVAANGTWANA</sequence>
<comment type="caution">
    <text evidence="1">The sequence shown here is derived from an EMBL/GenBank/DDBJ whole genome shotgun (WGS) entry which is preliminary data.</text>
</comment>
<accession>A0A7K1TY88</accession>
<dbReference type="RefSeq" id="WP_157304123.1">
    <property type="nucleotide sequence ID" value="NZ_WRXN01000001.1"/>
</dbReference>
<evidence type="ECO:0000313" key="2">
    <source>
        <dbReference type="Proteomes" id="UP000461730"/>
    </source>
</evidence>
<organism evidence="1 2">
    <name type="scientific">Chitinophaga tropicalis</name>
    <dbReference type="NCBI Taxonomy" id="2683588"/>
    <lineage>
        <taxon>Bacteria</taxon>
        <taxon>Pseudomonadati</taxon>
        <taxon>Bacteroidota</taxon>
        <taxon>Chitinophagia</taxon>
        <taxon>Chitinophagales</taxon>
        <taxon>Chitinophagaceae</taxon>
        <taxon>Chitinophaga</taxon>
    </lineage>
</organism>
<protein>
    <submittedName>
        <fullName evidence="1">Uncharacterized protein</fullName>
    </submittedName>
</protein>
<dbReference type="Proteomes" id="UP000461730">
    <property type="component" value="Unassembled WGS sequence"/>
</dbReference>
<dbReference type="AlphaFoldDB" id="A0A7K1TY88"/>
<keyword evidence="2" id="KW-1185">Reference proteome</keyword>
<dbReference type="EMBL" id="WRXN01000001">
    <property type="protein sequence ID" value="MVT06735.1"/>
    <property type="molecule type" value="Genomic_DNA"/>
</dbReference>
<proteinExistence type="predicted"/>